<feature type="transmembrane region" description="Helical" evidence="2">
    <location>
        <begin position="165"/>
        <end position="186"/>
    </location>
</feature>
<proteinExistence type="predicted"/>
<keyword evidence="2" id="KW-1133">Transmembrane helix</keyword>
<organism evidence="3">
    <name type="scientific">Amphora coffeiformis</name>
    <dbReference type="NCBI Taxonomy" id="265554"/>
    <lineage>
        <taxon>Eukaryota</taxon>
        <taxon>Sar</taxon>
        <taxon>Stramenopiles</taxon>
        <taxon>Ochrophyta</taxon>
        <taxon>Bacillariophyta</taxon>
        <taxon>Bacillariophyceae</taxon>
        <taxon>Bacillariophycidae</taxon>
        <taxon>Thalassiophysales</taxon>
        <taxon>Catenulaceae</taxon>
        <taxon>Amphora</taxon>
    </lineage>
</organism>
<reference evidence="3" key="1">
    <citation type="submission" date="2021-01" db="EMBL/GenBank/DDBJ databases">
        <authorList>
            <person name="Corre E."/>
            <person name="Pelletier E."/>
            <person name="Niang G."/>
            <person name="Scheremetjew M."/>
            <person name="Finn R."/>
            <person name="Kale V."/>
            <person name="Holt S."/>
            <person name="Cochrane G."/>
            <person name="Meng A."/>
            <person name="Brown T."/>
            <person name="Cohen L."/>
        </authorList>
    </citation>
    <scope>NUCLEOTIDE SEQUENCE</scope>
    <source>
        <strain evidence="3">CCMP127</strain>
    </source>
</reference>
<feature type="transmembrane region" description="Helical" evidence="2">
    <location>
        <begin position="12"/>
        <end position="31"/>
    </location>
</feature>
<gene>
    <name evidence="3" type="ORF">ACOF00016_LOCUS237</name>
</gene>
<evidence type="ECO:0000256" key="2">
    <source>
        <dbReference type="SAM" id="Phobius"/>
    </source>
</evidence>
<evidence type="ECO:0000313" key="3">
    <source>
        <dbReference type="EMBL" id="CAE0401923.1"/>
    </source>
</evidence>
<keyword evidence="2" id="KW-0812">Transmembrane</keyword>
<name>A0A7S3KY07_9STRA</name>
<protein>
    <submittedName>
        <fullName evidence="3">Uncharacterized protein</fullName>
    </submittedName>
</protein>
<dbReference type="EMBL" id="HBIM01000268">
    <property type="protein sequence ID" value="CAE0401923.1"/>
    <property type="molecule type" value="Transcribed_RNA"/>
</dbReference>
<feature type="region of interest" description="Disordered" evidence="1">
    <location>
        <begin position="197"/>
        <end position="226"/>
    </location>
</feature>
<keyword evidence="2" id="KW-0472">Membrane</keyword>
<feature type="transmembrane region" description="Helical" evidence="2">
    <location>
        <begin position="90"/>
        <end position="115"/>
    </location>
</feature>
<feature type="compositionally biased region" description="Basic and acidic residues" evidence="1">
    <location>
        <begin position="202"/>
        <end position="211"/>
    </location>
</feature>
<dbReference type="AlphaFoldDB" id="A0A7S3KY07"/>
<feature type="transmembrane region" description="Helical" evidence="2">
    <location>
        <begin position="121"/>
        <end position="144"/>
    </location>
</feature>
<evidence type="ECO:0000256" key="1">
    <source>
        <dbReference type="SAM" id="MobiDB-lite"/>
    </source>
</evidence>
<accession>A0A7S3KY07</accession>
<sequence length="251" mass="27826">MPCSTCRVRCLPYGACSVVPLIFMLIAYILFNIGAFSCKTFEYDSESDDGSFHYGYWGSEDPYGECLSYKEWIDKTEADKKDILDAPLRVGRAVGVLGSLLGGFVVIFMIVTTSIAAPRRAIVSVNVTTGIVMCIFCLVLYIGLIKEGCWEEDSDYHSWYDDNDVVICTPGPPGYLLFLSFIFWIIGTSPSCCCMPPQPRGNNEDSDKKVIQADPIEQETEGTYLGDTNVAKESDVEFAPPEKKTTNISKK</sequence>